<name>A0ABM8DNA6_9BACT</name>
<protein>
    <submittedName>
        <fullName evidence="2">Uncharacterized protein</fullName>
    </submittedName>
</protein>
<keyword evidence="1" id="KW-0812">Transmembrane</keyword>
<keyword evidence="1" id="KW-0472">Membrane</keyword>
<sequence>MRFLASHVLHFVVMGLGIALVLGLLHPTTRPERTRASILKHAAGLIGIGLALAWLMYLLPRHPVRF</sequence>
<reference evidence="3" key="1">
    <citation type="journal article" date="2023" name="Int. J. Syst. Evol. Microbiol.">
        <title>Mesoterricola silvestris gen. nov., sp. nov., Mesoterricola sediminis sp. nov., Geothrix oryzae sp. nov., Geothrix edaphica sp. nov., Geothrix rubra sp. nov., and Geothrix limicola sp. nov., six novel members of Acidobacteriota isolated from soils.</title>
        <authorList>
            <person name="Itoh H."/>
            <person name="Sugisawa Y."/>
            <person name="Mise K."/>
            <person name="Xu Z."/>
            <person name="Kuniyasu M."/>
            <person name="Ushijima N."/>
            <person name="Kawano K."/>
            <person name="Kobayashi E."/>
            <person name="Shiratori Y."/>
            <person name="Masuda Y."/>
            <person name="Senoo K."/>
        </authorList>
    </citation>
    <scope>NUCLEOTIDE SEQUENCE [LARGE SCALE GENOMIC DNA]</scope>
    <source>
        <strain evidence="3">Red222</strain>
    </source>
</reference>
<keyword evidence="1" id="KW-1133">Transmembrane helix</keyword>
<accession>A0ABM8DNA6</accession>
<gene>
    <name evidence="2" type="ORF">GETHOR_05370</name>
</gene>
<dbReference type="RefSeq" id="WP_286355073.1">
    <property type="nucleotide sequence ID" value="NZ_AP027079.1"/>
</dbReference>
<evidence type="ECO:0000256" key="1">
    <source>
        <dbReference type="SAM" id="Phobius"/>
    </source>
</evidence>
<feature type="transmembrane region" description="Helical" evidence="1">
    <location>
        <begin position="7"/>
        <end position="26"/>
    </location>
</feature>
<proteinExistence type="predicted"/>
<evidence type="ECO:0000313" key="2">
    <source>
        <dbReference type="EMBL" id="BDU68436.1"/>
    </source>
</evidence>
<dbReference type="EMBL" id="AP027079">
    <property type="protein sequence ID" value="BDU68436.1"/>
    <property type="molecule type" value="Genomic_DNA"/>
</dbReference>
<evidence type="ECO:0000313" key="3">
    <source>
        <dbReference type="Proteomes" id="UP001242010"/>
    </source>
</evidence>
<dbReference type="Proteomes" id="UP001242010">
    <property type="component" value="Chromosome"/>
</dbReference>
<feature type="transmembrane region" description="Helical" evidence="1">
    <location>
        <begin position="38"/>
        <end position="59"/>
    </location>
</feature>
<organism evidence="2 3">
    <name type="scientific">Geothrix oryzae</name>
    <dbReference type="NCBI Taxonomy" id="2927975"/>
    <lineage>
        <taxon>Bacteria</taxon>
        <taxon>Pseudomonadati</taxon>
        <taxon>Acidobacteriota</taxon>
        <taxon>Holophagae</taxon>
        <taxon>Holophagales</taxon>
        <taxon>Holophagaceae</taxon>
        <taxon>Geothrix</taxon>
    </lineage>
</organism>
<keyword evidence="3" id="KW-1185">Reference proteome</keyword>